<protein>
    <submittedName>
        <fullName evidence="4">Uncharacterized protein LOC120276225</fullName>
    </submittedName>
</protein>
<dbReference type="Pfam" id="PF14383">
    <property type="entry name" value="VARLMGL"/>
    <property type="match status" value="1"/>
</dbReference>
<sequence>MAATPSKCLLVTGASGVGKTTLVMRVLERLRVSHPSLNICGFYTREIREGFDRVGFEVVTLDGRQGPLASTKVSSQEALRWPSVGKYKVDVASFESLALPELQVKQGTDLFIIDEVGKMELYSPLFFQAVLNVLESNIPILASIPIPKFGRDIPGVARLRNHPGASVFTLNTGNRDAMRENIYTQLVNLLPKLPRIEFTKLFFFLDLTKPKQLGHSLRHAKVHRVHKIPRGNEQREVANSSARLTKARQMEARRAENLLKAPPFHHFHTPCFGGGSCAIAVEFENGDDLSYCAILVFGEAVPKSMAGILQFLDFNHASTSRKLFVHKKHNDGLEAPRNSLEFPMEASQSYQIIHEDVPYSCQVKQPSASKMSPCPNTAPMKKLIDDEMSNKTKAKNNTPSVVARLMGMDALPSETTSLPFVESDSVQPRNMMTKTESSKVSSNHHTSISSTSCQQNKRECVPFDTKPEASQLSTQDSRMTKPWSCEHPQEELLQKFKKDFEAWQASKSQERSRILDLDNNRQSKENVIIAQENLAREKVAIYIGAKKSSVDEISIDHLSMNRSKFHVRQGSGYYHEAHAVKPLRSNMKDDQQFRSRRKTYSVEHFPLSKFEEKWDRTSSPTRIVVLRPTSESDEIEESWFGASRMTEKEDSMEDFLQEVRERLRQEIQGKVRSTSTARGNPTKISFNERPMDTKHVARHIVKQIRENVTRDLGTTLQRSESTRSNRSEIQFDGPDSPEFIKRDTRRILSERLKNVLKNEVDIQNPMSRKRQSGTTLAMSEGLRTRQMTEFSKSGKKESYWEEKKSVAESKTHSHSFRRAQVIDTRFDKESLSPRNLIRSFSAPVTGTAFGKLLLEDQHIITGAHIRRKHEASEQSSPDVRKNKKDSFNLKGKVSNLKQNLSLKGKLFGKKAQLVDKSDASEFEPLKHIITGPTVVMNLGFVQDNYTEVPPSPASLSSSPHDEFFRPGHPSPVSPLEAPFIEDPHSCHASAEFSLEFPELTTLSEQAERSGPVDLDIVEKLNEDETFEGTAEVEDHIESYIKDILLAAGLYEGEAFNRTFLRYDALTKPIPKWVFDEVEETYGKNEKDETLKCCCAETHIGHKMLFDLLNEALPQVLAIQMPGSSFKRWLAGPPTVSRGKKLLDCLSHQIKMFSNSPVDEESQSLDSMMIRDLKMTPWSSLSHDDIDSMGREMEMVIVAELIDEFVCEMFC</sequence>
<dbReference type="InterPro" id="IPR025486">
    <property type="entry name" value="DUF4378"/>
</dbReference>
<dbReference type="InterPro" id="IPR004948">
    <property type="entry name" value="Nuc-triphosphatase_THEP1"/>
</dbReference>
<dbReference type="InterPro" id="IPR003593">
    <property type="entry name" value="AAA+_ATPase"/>
</dbReference>
<dbReference type="Pfam" id="PF03266">
    <property type="entry name" value="NTPase_1"/>
    <property type="match status" value="1"/>
</dbReference>
<dbReference type="Gene3D" id="3.40.50.300">
    <property type="entry name" value="P-loop containing nucleotide triphosphate hydrolases"/>
    <property type="match status" value="1"/>
</dbReference>
<dbReference type="Pfam" id="PF14309">
    <property type="entry name" value="DUF4378"/>
    <property type="match status" value="1"/>
</dbReference>
<dbReference type="InterPro" id="IPR027417">
    <property type="entry name" value="P-loop_NTPase"/>
</dbReference>
<reference evidence="4" key="1">
    <citation type="submission" date="2025-08" db="UniProtKB">
        <authorList>
            <consortium name="RefSeq"/>
        </authorList>
    </citation>
    <scope>IDENTIFICATION</scope>
</reference>
<feature type="region of interest" description="Disordered" evidence="1">
    <location>
        <begin position="711"/>
        <end position="739"/>
    </location>
</feature>
<organism evidence="3 4">
    <name type="scientific">Dioscorea cayennensis subsp. rotundata</name>
    <name type="common">White Guinea yam</name>
    <name type="synonym">Dioscorea rotundata</name>
    <dbReference type="NCBI Taxonomy" id="55577"/>
    <lineage>
        <taxon>Eukaryota</taxon>
        <taxon>Viridiplantae</taxon>
        <taxon>Streptophyta</taxon>
        <taxon>Embryophyta</taxon>
        <taxon>Tracheophyta</taxon>
        <taxon>Spermatophyta</taxon>
        <taxon>Magnoliopsida</taxon>
        <taxon>Liliopsida</taxon>
        <taxon>Dioscoreales</taxon>
        <taxon>Dioscoreaceae</taxon>
        <taxon>Dioscorea</taxon>
    </lineage>
</organism>
<dbReference type="CDD" id="cd19482">
    <property type="entry name" value="RecA-like_Thep1"/>
    <property type="match status" value="1"/>
</dbReference>
<dbReference type="AlphaFoldDB" id="A0AB40CFX9"/>
<dbReference type="Proteomes" id="UP001515500">
    <property type="component" value="Chromosome 14"/>
</dbReference>
<dbReference type="PANTHER" id="PTHR40836:SF4">
    <property type="entry name" value="RB1-INDUCIBLE COILED-COIL PROTEIN"/>
    <property type="match status" value="1"/>
</dbReference>
<feature type="domain" description="AAA+ ATPase" evidence="2">
    <location>
        <begin position="5"/>
        <end position="208"/>
    </location>
</feature>
<name>A0AB40CFX9_DIOCR</name>
<evidence type="ECO:0000259" key="2">
    <source>
        <dbReference type="SMART" id="SM00382"/>
    </source>
</evidence>
<proteinExistence type="inferred from homology"/>
<dbReference type="PANTHER" id="PTHR40836">
    <property type="entry name" value="RB1-INDUCIBLE COILED-COIL PROTEIN"/>
    <property type="match status" value="1"/>
</dbReference>
<feature type="region of interest" description="Disordered" evidence="1">
    <location>
        <begin position="866"/>
        <end position="886"/>
    </location>
</feature>
<evidence type="ECO:0000313" key="4">
    <source>
        <dbReference type="RefSeq" id="XP_039138881.1"/>
    </source>
</evidence>
<dbReference type="InterPro" id="IPR032795">
    <property type="entry name" value="DUF3741-assoc"/>
</dbReference>
<dbReference type="GO" id="GO:0017111">
    <property type="term" value="F:ribonucleoside triphosphate phosphatase activity"/>
    <property type="evidence" value="ECO:0007669"/>
    <property type="project" value="InterPro"/>
</dbReference>
<gene>
    <name evidence="4" type="primary">LOC120276225</name>
</gene>
<dbReference type="GeneID" id="120276225"/>
<keyword evidence="3" id="KW-1185">Reference proteome</keyword>
<accession>A0AB40CFX9</accession>
<evidence type="ECO:0000256" key="1">
    <source>
        <dbReference type="SAM" id="MobiDB-lite"/>
    </source>
</evidence>
<dbReference type="SMART" id="SM00382">
    <property type="entry name" value="AAA"/>
    <property type="match status" value="1"/>
</dbReference>
<dbReference type="SUPFAM" id="SSF52540">
    <property type="entry name" value="P-loop containing nucleoside triphosphate hydrolases"/>
    <property type="match status" value="1"/>
</dbReference>
<dbReference type="HAMAP" id="MF_00796">
    <property type="entry name" value="NTPase_1"/>
    <property type="match status" value="1"/>
</dbReference>
<dbReference type="RefSeq" id="XP_039138881.1">
    <property type="nucleotide sequence ID" value="XM_039282947.1"/>
</dbReference>
<evidence type="ECO:0000313" key="3">
    <source>
        <dbReference type="Proteomes" id="UP001515500"/>
    </source>
</evidence>